<evidence type="ECO:0000313" key="1">
    <source>
        <dbReference type="EMBL" id="KAJ0170085.1"/>
    </source>
</evidence>
<dbReference type="Proteomes" id="UP000824533">
    <property type="component" value="Linkage Group LG29"/>
</dbReference>
<evidence type="ECO:0000313" key="2">
    <source>
        <dbReference type="Proteomes" id="UP000824533"/>
    </source>
</evidence>
<comment type="caution">
    <text evidence="1">The sequence shown here is derived from an EMBL/GenBank/DDBJ whole genome shotgun (WGS) entry which is preliminary data.</text>
</comment>
<reference evidence="1 2" key="1">
    <citation type="journal article" date="2021" name="Front. Genet.">
        <title>Chromosome-Level Genome Assembly Reveals Significant Gene Expansion in the Toll and IMD Signaling Pathways of Dendrolimus kikuchii.</title>
        <authorList>
            <person name="Zhou J."/>
            <person name="Wu P."/>
            <person name="Xiong Z."/>
            <person name="Liu N."/>
            <person name="Zhao N."/>
            <person name="Ji M."/>
            <person name="Qiu Y."/>
            <person name="Yang B."/>
        </authorList>
    </citation>
    <scope>NUCLEOTIDE SEQUENCE [LARGE SCALE GENOMIC DNA]</scope>
    <source>
        <strain evidence="1">Ann1</strain>
    </source>
</reference>
<name>A0ACC1CEQ9_9NEOP</name>
<gene>
    <name evidence="1" type="ORF">K1T71_014691</name>
</gene>
<accession>A0ACC1CEQ9</accession>
<dbReference type="EMBL" id="CM034415">
    <property type="protein sequence ID" value="KAJ0170085.1"/>
    <property type="molecule type" value="Genomic_DNA"/>
</dbReference>
<protein>
    <submittedName>
        <fullName evidence="1">Uncharacterized protein</fullName>
    </submittedName>
</protein>
<proteinExistence type="predicted"/>
<sequence length="482" mass="57348">MASDNYNENNSSVFIKVENCLDNDLENNDNAYIKMNLENSLDINERSNTQTEDINYINIKSEFNDIYDGVNVDYNTTNDNNKPMYNHVIIKEENNINDPVDASIMPEKTIKMHVDFPGAEFEEYDICNDGNNVYENRNIENIHKVFIKMEHTNVDLTQEAEEKISRHKCLICSFECKTFIALKIHEKIHNEKTFKCSQCFKKFKTNNELVEHKLQHTETSYKCPSCEAVFTNHCDCLIHQIEIHIDSLEYTCPECDITYNRKYLKGHVRNHFYNKTKCTICNEMVNKRYLKSHMNWHNSAYKCAECGHVSKEKRMYEYHMAIHTGVKIYQCYYCGEGFKHVSGRYRHMDVYHKPVEKLFECSICNKKFREKVVLTRHMATHDNKRLDCKYCEKKYKNETCLKLHLLKHENKQKYKCTVCGVKRCTSQSLRIHMLYKHSKERPYRCEVCNLTYKCPQDIEKHNASQMHKDRLFKKNVKVKTEE</sequence>
<organism evidence="1 2">
    <name type="scientific">Dendrolimus kikuchii</name>
    <dbReference type="NCBI Taxonomy" id="765133"/>
    <lineage>
        <taxon>Eukaryota</taxon>
        <taxon>Metazoa</taxon>
        <taxon>Ecdysozoa</taxon>
        <taxon>Arthropoda</taxon>
        <taxon>Hexapoda</taxon>
        <taxon>Insecta</taxon>
        <taxon>Pterygota</taxon>
        <taxon>Neoptera</taxon>
        <taxon>Endopterygota</taxon>
        <taxon>Lepidoptera</taxon>
        <taxon>Glossata</taxon>
        <taxon>Ditrysia</taxon>
        <taxon>Bombycoidea</taxon>
        <taxon>Lasiocampidae</taxon>
        <taxon>Dendrolimus</taxon>
    </lineage>
</organism>
<keyword evidence="2" id="KW-1185">Reference proteome</keyword>